<evidence type="ECO:0000256" key="2">
    <source>
        <dbReference type="ARBA" id="ARBA00022475"/>
    </source>
</evidence>
<dbReference type="RefSeq" id="WP_019245835.1">
    <property type="nucleotide sequence ID" value="NZ_CAPH01000012.1"/>
</dbReference>
<feature type="transmembrane region" description="Helical" evidence="6">
    <location>
        <begin position="81"/>
        <end position="102"/>
    </location>
</feature>
<sequence length="498" mass="55952">MGIVKRNSITITILSYLGIVVGYVNKILLFPNFLSEEQVGLANILVSMAVMYAQFSAMGINSTIVKFFPFFRTPDRRHNGFFFWTALGVSLGFVLFTTLFLIFREPVTEYYAQKSPLLSKYYLLLIPLGFTTLFFNFFTAWLQALYKTVVSSFVYEVALRLLVTAEISLYALGAIDFEQFIVGYVLIYFVPTLVLLVYTLWTRRIDLRPVWTGRTRRLLSVAAVYGLWQYLGGTSMYIVPVIDQSMLAGMRGLAQQAVYSTMAYMVAAMLTPYRSMIKVATPVVTNLWKERDMEGMRRISREMSLVNLIVGSFLFLLIWVNLDNIFSLMPGSYSDGRYVFLFLGLARVMDMYSGLNGTILVTSKKYRYDFTFSLMLVALTVASNALLIPRWGMTGAALATMITVLAYNAIRIASVWKFYRIQPFALSDLLVVALAAGCIGASALVPPMGHFIADGLIRSALVAALYGGAIYSLKLSPEINRTIDRTLSRLGIRLGRRA</sequence>
<dbReference type="EMBL" id="CP102294">
    <property type="protein sequence ID" value="UWN56850.1"/>
    <property type="molecule type" value="Genomic_DNA"/>
</dbReference>
<evidence type="ECO:0000313" key="7">
    <source>
        <dbReference type="EMBL" id="UWN56850.1"/>
    </source>
</evidence>
<feature type="transmembrane region" description="Helical" evidence="6">
    <location>
        <begin position="394"/>
        <end position="413"/>
    </location>
</feature>
<dbReference type="Pfam" id="PF01943">
    <property type="entry name" value="Polysacc_synt"/>
    <property type="match status" value="1"/>
</dbReference>
<feature type="transmembrane region" description="Helical" evidence="6">
    <location>
        <begin position="425"/>
        <end position="445"/>
    </location>
</feature>
<keyword evidence="2" id="KW-1003">Cell membrane</keyword>
<feature type="transmembrane region" description="Helical" evidence="6">
    <location>
        <begin position="12"/>
        <end position="34"/>
    </location>
</feature>
<feature type="transmembrane region" description="Helical" evidence="6">
    <location>
        <begin position="368"/>
        <end position="388"/>
    </location>
</feature>
<keyword evidence="8" id="KW-1185">Reference proteome</keyword>
<keyword evidence="3 6" id="KW-0812">Transmembrane</keyword>
<gene>
    <name evidence="7" type="ORF">NQ491_09365</name>
</gene>
<dbReference type="PANTHER" id="PTHR30250">
    <property type="entry name" value="PST FAMILY PREDICTED COLANIC ACID TRANSPORTER"/>
    <property type="match status" value="1"/>
</dbReference>
<feature type="transmembrane region" description="Helical" evidence="6">
    <location>
        <begin position="451"/>
        <end position="473"/>
    </location>
</feature>
<feature type="transmembrane region" description="Helical" evidence="6">
    <location>
        <begin position="262"/>
        <end position="284"/>
    </location>
</feature>
<proteinExistence type="predicted"/>
<feature type="transmembrane region" description="Helical" evidence="6">
    <location>
        <begin position="40"/>
        <end position="60"/>
    </location>
</feature>
<accession>A0ABY5UY25</accession>
<dbReference type="Proteomes" id="UP001059295">
    <property type="component" value="Chromosome"/>
</dbReference>
<dbReference type="GeneID" id="82891941"/>
<dbReference type="InterPro" id="IPR002797">
    <property type="entry name" value="Polysacc_synth"/>
</dbReference>
<evidence type="ECO:0000313" key="8">
    <source>
        <dbReference type="Proteomes" id="UP001059295"/>
    </source>
</evidence>
<feature type="transmembrane region" description="Helical" evidence="6">
    <location>
        <begin position="222"/>
        <end position="242"/>
    </location>
</feature>
<evidence type="ECO:0000256" key="1">
    <source>
        <dbReference type="ARBA" id="ARBA00004651"/>
    </source>
</evidence>
<evidence type="ECO:0000256" key="4">
    <source>
        <dbReference type="ARBA" id="ARBA00022989"/>
    </source>
</evidence>
<comment type="subcellular location">
    <subcellularLocation>
        <location evidence="1">Cell membrane</location>
        <topology evidence="1">Multi-pass membrane protein</topology>
    </subcellularLocation>
</comment>
<keyword evidence="4 6" id="KW-1133">Transmembrane helix</keyword>
<evidence type="ECO:0000256" key="6">
    <source>
        <dbReference type="SAM" id="Phobius"/>
    </source>
</evidence>
<feature type="transmembrane region" description="Helical" evidence="6">
    <location>
        <begin position="338"/>
        <end position="361"/>
    </location>
</feature>
<feature type="transmembrane region" description="Helical" evidence="6">
    <location>
        <begin position="122"/>
        <end position="145"/>
    </location>
</feature>
<organism evidence="7 8">
    <name type="scientific">Alistipes ihumii AP11</name>
    <dbReference type="NCBI Taxonomy" id="1211813"/>
    <lineage>
        <taxon>Bacteria</taxon>
        <taxon>Pseudomonadati</taxon>
        <taxon>Bacteroidota</taxon>
        <taxon>Bacteroidia</taxon>
        <taxon>Bacteroidales</taxon>
        <taxon>Rikenellaceae</taxon>
        <taxon>Alistipes</taxon>
    </lineage>
</organism>
<dbReference type="InterPro" id="IPR050833">
    <property type="entry name" value="Poly_Biosynth_Transport"/>
</dbReference>
<name>A0ABY5UY25_9BACT</name>
<feature type="transmembrane region" description="Helical" evidence="6">
    <location>
        <begin position="305"/>
        <end position="326"/>
    </location>
</feature>
<feature type="transmembrane region" description="Helical" evidence="6">
    <location>
        <begin position="157"/>
        <end position="175"/>
    </location>
</feature>
<dbReference type="PANTHER" id="PTHR30250:SF11">
    <property type="entry name" value="O-ANTIGEN TRANSPORTER-RELATED"/>
    <property type="match status" value="1"/>
</dbReference>
<reference evidence="7" key="1">
    <citation type="journal article" date="2022" name="Cell">
        <title>Design, construction, and in vivo augmentation of a complex gut microbiome.</title>
        <authorList>
            <person name="Cheng A.G."/>
            <person name="Ho P.Y."/>
            <person name="Aranda-Diaz A."/>
            <person name="Jain S."/>
            <person name="Yu F.B."/>
            <person name="Meng X."/>
            <person name="Wang M."/>
            <person name="Iakiviak M."/>
            <person name="Nagashima K."/>
            <person name="Zhao A."/>
            <person name="Murugkar P."/>
            <person name="Patil A."/>
            <person name="Atabakhsh K."/>
            <person name="Weakley A."/>
            <person name="Yan J."/>
            <person name="Brumbaugh A.R."/>
            <person name="Higginbottom S."/>
            <person name="Dimas A."/>
            <person name="Shiver A.L."/>
            <person name="Deutschbauer A."/>
            <person name="Neff N."/>
            <person name="Sonnenburg J.L."/>
            <person name="Huang K.C."/>
            <person name="Fischbach M.A."/>
        </authorList>
    </citation>
    <scope>NUCLEOTIDE SEQUENCE</scope>
    <source>
        <strain evidence="7">AP11</strain>
    </source>
</reference>
<feature type="transmembrane region" description="Helical" evidence="6">
    <location>
        <begin position="181"/>
        <end position="201"/>
    </location>
</feature>
<evidence type="ECO:0000256" key="5">
    <source>
        <dbReference type="ARBA" id="ARBA00023136"/>
    </source>
</evidence>
<protein>
    <submittedName>
        <fullName evidence="7">Polysaccharide biosynthesis C-terminal domain-containing protein</fullName>
    </submittedName>
</protein>
<keyword evidence="5 6" id="KW-0472">Membrane</keyword>
<evidence type="ECO:0000256" key="3">
    <source>
        <dbReference type="ARBA" id="ARBA00022692"/>
    </source>
</evidence>